<dbReference type="Gene3D" id="3.40.50.300">
    <property type="entry name" value="P-loop containing nucleotide triphosphate hydrolases"/>
    <property type="match status" value="1"/>
</dbReference>
<keyword evidence="3" id="KW-0547">Nucleotide-binding</keyword>
<dbReference type="EMBL" id="JBHTOF010000032">
    <property type="protein sequence ID" value="MFD1465413.1"/>
    <property type="molecule type" value="Genomic_DNA"/>
</dbReference>
<dbReference type="SUPFAM" id="SSF52540">
    <property type="entry name" value="P-loop containing nucleoside triphosphate hydrolases"/>
    <property type="match status" value="1"/>
</dbReference>
<evidence type="ECO:0000256" key="4">
    <source>
        <dbReference type="ARBA" id="ARBA00022840"/>
    </source>
</evidence>
<dbReference type="PANTHER" id="PTHR43335:SF4">
    <property type="entry name" value="ABC TRANSPORTER, ATP-BINDING PROTEIN"/>
    <property type="match status" value="1"/>
</dbReference>
<gene>
    <name evidence="6" type="ORF">ACFQ4L_04805</name>
</gene>
<keyword evidence="4 6" id="KW-0067">ATP-binding</keyword>
<name>A0ABW4DND2_9LACO</name>
<evidence type="ECO:0000256" key="1">
    <source>
        <dbReference type="ARBA" id="ARBA00005417"/>
    </source>
</evidence>
<dbReference type="Proteomes" id="UP001597244">
    <property type="component" value="Unassembled WGS sequence"/>
</dbReference>
<keyword evidence="7" id="KW-1185">Reference proteome</keyword>
<evidence type="ECO:0000313" key="7">
    <source>
        <dbReference type="Proteomes" id="UP001597244"/>
    </source>
</evidence>
<proteinExistence type="inferred from homology"/>
<evidence type="ECO:0000256" key="3">
    <source>
        <dbReference type="ARBA" id="ARBA00022741"/>
    </source>
</evidence>
<feature type="domain" description="ABC transporter" evidence="5">
    <location>
        <begin position="5"/>
        <end position="230"/>
    </location>
</feature>
<protein>
    <submittedName>
        <fullName evidence="6">ABC transporter ATP-binding protein</fullName>
    </submittedName>
</protein>
<keyword evidence="2" id="KW-0813">Transport</keyword>
<dbReference type="InterPro" id="IPR017871">
    <property type="entry name" value="ABC_transporter-like_CS"/>
</dbReference>
<comment type="similarity">
    <text evidence="1">Belongs to the ABC transporter superfamily.</text>
</comment>
<reference evidence="7" key="1">
    <citation type="journal article" date="2019" name="Int. J. Syst. Evol. Microbiol.">
        <title>The Global Catalogue of Microorganisms (GCM) 10K type strain sequencing project: providing services to taxonomists for standard genome sequencing and annotation.</title>
        <authorList>
            <consortium name="The Broad Institute Genomics Platform"/>
            <consortium name="The Broad Institute Genome Sequencing Center for Infectious Disease"/>
            <person name="Wu L."/>
            <person name="Ma J."/>
        </authorList>
    </citation>
    <scope>NUCLEOTIDE SEQUENCE [LARGE SCALE GENOMIC DNA]</scope>
    <source>
        <strain evidence="7">CCM 8951</strain>
    </source>
</reference>
<dbReference type="PROSITE" id="PS50893">
    <property type="entry name" value="ABC_TRANSPORTER_2"/>
    <property type="match status" value="1"/>
</dbReference>
<dbReference type="InterPro" id="IPR003439">
    <property type="entry name" value="ABC_transporter-like_ATP-bd"/>
</dbReference>
<evidence type="ECO:0000256" key="2">
    <source>
        <dbReference type="ARBA" id="ARBA00022448"/>
    </source>
</evidence>
<dbReference type="PROSITE" id="PS00211">
    <property type="entry name" value="ABC_TRANSPORTER_1"/>
    <property type="match status" value="1"/>
</dbReference>
<dbReference type="GO" id="GO:0005524">
    <property type="term" value="F:ATP binding"/>
    <property type="evidence" value="ECO:0007669"/>
    <property type="project" value="UniProtKB-KW"/>
</dbReference>
<sequence length="303" mass="32880">MANLLSVQQLDKSFGNRRVLHGVNFEVAAGHIVALVGPNGAGKSTIMKAVLGLIPTDGGHLTIDSQPVSITSHQALAHVGALIEYPGIYPFLTGKQHLELFADKENRDTNMTQIVEALGMTSYIDHKAKQYSLGMKQKLGIAQALVNHPKLVILDEPMNGLDPQAVKDLRDYIRKMADQGTSFLISSHILSELEKLADDVLILNHGKIVQQSSMGELVASGGTSYVITTADDASAKTALMAAGLQLVPAEKIMIRQQNEKTLNQVLQTLVNANIEITDVVKVQHDLEESFLDMVNTPTTKEDK</sequence>
<dbReference type="SMART" id="SM00382">
    <property type="entry name" value="AAA"/>
    <property type="match status" value="1"/>
</dbReference>
<dbReference type="RefSeq" id="WP_125576649.1">
    <property type="nucleotide sequence ID" value="NZ_JBHTOF010000032.1"/>
</dbReference>
<dbReference type="PANTHER" id="PTHR43335">
    <property type="entry name" value="ABC TRANSPORTER, ATP-BINDING PROTEIN"/>
    <property type="match status" value="1"/>
</dbReference>
<accession>A0ABW4DND2</accession>
<organism evidence="6 7">
    <name type="scientific">Lapidilactobacillus mulanensis</name>
    <dbReference type="NCBI Taxonomy" id="2485999"/>
    <lineage>
        <taxon>Bacteria</taxon>
        <taxon>Bacillati</taxon>
        <taxon>Bacillota</taxon>
        <taxon>Bacilli</taxon>
        <taxon>Lactobacillales</taxon>
        <taxon>Lactobacillaceae</taxon>
        <taxon>Lapidilactobacillus</taxon>
    </lineage>
</organism>
<evidence type="ECO:0000313" key="6">
    <source>
        <dbReference type="EMBL" id="MFD1465413.1"/>
    </source>
</evidence>
<dbReference type="InterPro" id="IPR003593">
    <property type="entry name" value="AAA+_ATPase"/>
</dbReference>
<dbReference type="Pfam" id="PF00005">
    <property type="entry name" value="ABC_tran"/>
    <property type="match status" value="1"/>
</dbReference>
<comment type="caution">
    <text evidence="6">The sequence shown here is derived from an EMBL/GenBank/DDBJ whole genome shotgun (WGS) entry which is preliminary data.</text>
</comment>
<evidence type="ECO:0000259" key="5">
    <source>
        <dbReference type="PROSITE" id="PS50893"/>
    </source>
</evidence>
<dbReference type="InterPro" id="IPR027417">
    <property type="entry name" value="P-loop_NTPase"/>
</dbReference>